<dbReference type="PANTHER" id="PTHR30163">
    <property type="entry name" value="MEMBRANE-BOUND LYTIC MUREIN TRANSGLYCOSYLASE B"/>
    <property type="match status" value="1"/>
</dbReference>
<feature type="domain" description="Transglycosylase SLT" evidence="3">
    <location>
        <begin position="44"/>
        <end position="353"/>
    </location>
</feature>
<organism evidence="4 5">
    <name type="scientific">Volucribacter psittacicida</name>
    <dbReference type="NCBI Taxonomy" id="203482"/>
    <lineage>
        <taxon>Bacteria</taxon>
        <taxon>Pseudomonadati</taxon>
        <taxon>Pseudomonadota</taxon>
        <taxon>Gammaproteobacteria</taxon>
        <taxon>Pasteurellales</taxon>
        <taxon>Pasteurellaceae</taxon>
        <taxon>Volucribacter</taxon>
    </lineage>
</organism>
<gene>
    <name evidence="4" type="ORF">EV694_0594</name>
</gene>
<keyword evidence="2" id="KW-0732">Signal</keyword>
<dbReference type="Gene3D" id="1.10.8.350">
    <property type="entry name" value="Bacterial muramidase"/>
    <property type="match status" value="1"/>
</dbReference>
<dbReference type="InterPro" id="IPR011970">
    <property type="entry name" value="MltB_2"/>
</dbReference>
<evidence type="ECO:0000259" key="3">
    <source>
        <dbReference type="Pfam" id="PF13406"/>
    </source>
</evidence>
<dbReference type="GO" id="GO:0008933">
    <property type="term" value="F:peptidoglycan lytic transglycosylase activity"/>
    <property type="evidence" value="ECO:0007669"/>
    <property type="project" value="TreeGrafter"/>
</dbReference>
<name>A0A4R1G2U4_9PAST</name>
<reference evidence="4 5" key="1">
    <citation type="submission" date="2019-03" db="EMBL/GenBank/DDBJ databases">
        <title>Genomic Encyclopedia of Type Strains, Phase IV (KMG-IV): sequencing the most valuable type-strain genomes for metagenomic binning, comparative biology and taxonomic classification.</title>
        <authorList>
            <person name="Goeker M."/>
        </authorList>
    </citation>
    <scope>NUCLEOTIDE SEQUENCE [LARGE SCALE GENOMIC DNA]</scope>
    <source>
        <strain evidence="4 5">DSM 15534</strain>
    </source>
</reference>
<dbReference type="InterPro" id="IPR043426">
    <property type="entry name" value="MltB-like"/>
</dbReference>
<dbReference type="NCBIfam" id="TIGR02283">
    <property type="entry name" value="MltB_2"/>
    <property type="match status" value="1"/>
</dbReference>
<feature type="signal peptide" evidence="2">
    <location>
        <begin position="1"/>
        <end position="18"/>
    </location>
</feature>
<dbReference type="RefSeq" id="WP_132689229.1">
    <property type="nucleotide sequence ID" value="NZ_SMFT01000001.1"/>
</dbReference>
<dbReference type="Proteomes" id="UP000294702">
    <property type="component" value="Unassembled WGS sequence"/>
</dbReference>
<feature type="chain" id="PRO_5020229212" evidence="2">
    <location>
        <begin position="19"/>
        <end position="361"/>
    </location>
</feature>
<comment type="caution">
    <text evidence="4">The sequence shown here is derived from an EMBL/GenBank/DDBJ whole genome shotgun (WGS) entry which is preliminary data.</text>
</comment>
<sequence>MRLAKTFIPCFLSTLLWACSSQPKVDPLEPQAIYPNSRELHYFADYVDFLKRKAAGQGVSSQTLQANQNIRYIQQAVDLDRKQAARPRRDPSQPRVANPNGATNYLKRVLTNNKVEVASRRYVGVQSHVKKASQKYGVQPEYLMALWGMESSFGYYQGNYDVLSVLATLAFEGRREILFSQEFINAMKMLEQGDINRKDMLGSWAGAMGQTQFMPTSYLNYAVDGNNDGVKNIWQDPADVFASIANYLSTVGWDNNLPWGVEVEINGNLPLALAGTEPQKSRSLQAWQAQSIRLKTRSLQELQKWNALANADLWLIRPDQEKGRAFLVSNNFRTLLNWNRSNYFALSIGMFADRIQQRIRD</sequence>
<dbReference type="OrthoDB" id="9772911at2"/>
<keyword evidence="5" id="KW-1185">Reference proteome</keyword>
<dbReference type="SUPFAM" id="SSF53955">
    <property type="entry name" value="Lysozyme-like"/>
    <property type="match status" value="1"/>
</dbReference>
<protein>
    <submittedName>
        <fullName evidence="4">Membrane-bound lytic murein transglycosylase B</fullName>
    </submittedName>
</protein>
<dbReference type="InterPro" id="IPR023346">
    <property type="entry name" value="Lysozyme-like_dom_sf"/>
</dbReference>
<dbReference type="EMBL" id="SMFT01000001">
    <property type="protein sequence ID" value="TCK01948.1"/>
    <property type="molecule type" value="Genomic_DNA"/>
</dbReference>
<dbReference type="AlphaFoldDB" id="A0A4R1G2U4"/>
<evidence type="ECO:0000313" key="5">
    <source>
        <dbReference type="Proteomes" id="UP000294702"/>
    </source>
</evidence>
<evidence type="ECO:0000256" key="1">
    <source>
        <dbReference type="SAM" id="MobiDB-lite"/>
    </source>
</evidence>
<dbReference type="GO" id="GO:0009253">
    <property type="term" value="P:peptidoglycan catabolic process"/>
    <property type="evidence" value="ECO:0007669"/>
    <property type="project" value="TreeGrafter"/>
</dbReference>
<evidence type="ECO:0000256" key="2">
    <source>
        <dbReference type="SAM" id="SignalP"/>
    </source>
</evidence>
<feature type="region of interest" description="Disordered" evidence="1">
    <location>
        <begin position="82"/>
        <end position="101"/>
    </location>
</feature>
<dbReference type="CDD" id="cd13399">
    <property type="entry name" value="Slt35-like"/>
    <property type="match status" value="1"/>
</dbReference>
<dbReference type="FunFam" id="1.10.8.350:FF:000001">
    <property type="entry name" value="Lytic murein transglycosylase B"/>
    <property type="match status" value="1"/>
</dbReference>
<feature type="compositionally biased region" description="Basic and acidic residues" evidence="1">
    <location>
        <begin position="82"/>
        <end position="92"/>
    </location>
</feature>
<dbReference type="Pfam" id="PF13406">
    <property type="entry name" value="SLT_2"/>
    <property type="match status" value="1"/>
</dbReference>
<accession>A0A4R1G2U4</accession>
<dbReference type="PANTHER" id="PTHR30163:SF8">
    <property type="entry name" value="LYTIC MUREIN TRANSGLYCOSYLASE"/>
    <property type="match status" value="1"/>
</dbReference>
<dbReference type="InterPro" id="IPR031304">
    <property type="entry name" value="SLT_2"/>
</dbReference>
<evidence type="ECO:0000313" key="4">
    <source>
        <dbReference type="EMBL" id="TCK01948.1"/>
    </source>
</evidence>
<dbReference type="Gene3D" id="1.10.530.10">
    <property type="match status" value="1"/>
</dbReference>
<proteinExistence type="predicted"/>